<dbReference type="Proteomes" id="UP000316747">
    <property type="component" value="Unassembled WGS sequence"/>
</dbReference>
<keyword evidence="3" id="KW-1185">Reference proteome</keyword>
<accession>A0A543HHS8</accession>
<feature type="transmembrane region" description="Helical" evidence="1">
    <location>
        <begin position="6"/>
        <end position="26"/>
    </location>
</feature>
<sequence length="30" mass="3241">MTEGFALALGWLMFAALLAVLGYVLLRGRS</sequence>
<keyword evidence="1" id="KW-1133">Transmembrane helix</keyword>
<reference evidence="2 3" key="1">
    <citation type="submission" date="2019-06" db="EMBL/GenBank/DDBJ databases">
        <title>Genome sequencing of plant associated microbes to promote plant fitness in Sorghum bicolor and Oryza sativa.</title>
        <authorList>
            <person name="Coleman-Derr D."/>
        </authorList>
    </citation>
    <scope>NUCLEOTIDE SEQUENCE [LARGE SCALE GENOMIC DNA]</scope>
    <source>
        <strain evidence="2 3">KV-663</strain>
    </source>
</reference>
<dbReference type="EMBL" id="VFPM01000003">
    <property type="protein sequence ID" value="TQM57886.1"/>
    <property type="molecule type" value="Genomic_DNA"/>
</dbReference>
<protein>
    <submittedName>
        <fullName evidence="2">Uncharacterized protein</fullName>
    </submittedName>
</protein>
<evidence type="ECO:0000313" key="2">
    <source>
        <dbReference type="EMBL" id="TQM57886.1"/>
    </source>
</evidence>
<gene>
    <name evidence="2" type="ORF">FBY41_3224</name>
</gene>
<dbReference type="AlphaFoldDB" id="A0A543HHS8"/>
<keyword evidence="1" id="KW-0472">Membrane</keyword>
<comment type="caution">
    <text evidence="2">The sequence shown here is derived from an EMBL/GenBank/DDBJ whole genome shotgun (WGS) entry which is preliminary data.</text>
</comment>
<organism evidence="2 3">
    <name type="scientific">Humibacillus xanthopallidus</name>
    <dbReference type="NCBI Taxonomy" id="412689"/>
    <lineage>
        <taxon>Bacteria</taxon>
        <taxon>Bacillati</taxon>
        <taxon>Actinomycetota</taxon>
        <taxon>Actinomycetes</taxon>
        <taxon>Micrococcales</taxon>
        <taxon>Intrasporangiaceae</taxon>
        <taxon>Humibacillus</taxon>
    </lineage>
</organism>
<evidence type="ECO:0000256" key="1">
    <source>
        <dbReference type="SAM" id="Phobius"/>
    </source>
</evidence>
<keyword evidence="1" id="KW-0812">Transmembrane</keyword>
<proteinExistence type="predicted"/>
<name>A0A543HHS8_9MICO</name>
<evidence type="ECO:0000313" key="3">
    <source>
        <dbReference type="Proteomes" id="UP000316747"/>
    </source>
</evidence>